<geneLocation type="plasmid" evidence="2">
    <name>plgm</name>
</geneLocation>
<evidence type="ECO:0000313" key="1">
    <source>
        <dbReference type="EMBL" id="QIB36543.1"/>
    </source>
</evidence>
<dbReference type="InterPro" id="IPR044925">
    <property type="entry name" value="His-Me_finger_sf"/>
</dbReference>
<sequence>MTEQRTGAHARSRPIVLTPALAERFWQKVDVSGGPHACWLWKGARCSNGYGHISAPRPLRTTWKAHRVSYLLNKGDPIGWCVCHRCDVPMCVNPAHLFLGTVKDNTADMLAKGRPTCLGSRRYPRLAQSVLRGEQIASAKLTASQVSEIRARAAGGANSTELGVLYGVDSSTVRQIVRREIWRHVE</sequence>
<keyword evidence="2" id="KW-1185">Reference proteome</keyword>
<dbReference type="SUPFAM" id="SSF54060">
    <property type="entry name" value="His-Me finger endonucleases"/>
    <property type="match status" value="1"/>
</dbReference>
<dbReference type="AlphaFoldDB" id="A0A6P1YWR1"/>
<keyword evidence="1" id="KW-0614">Plasmid</keyword>
<dbReference type="KEGG" id="apra:G3A50_22265"/>
<dbReference type="InterPro" id="IPR044930">
    <property type="entry name" value="Homing_endonuclease_His-Me"/>
</dbReference>
<dbReference type="Gene3D" id="3.90.75.10">
    <property type="entry name" value="Homing Intron 3 (I-ppo) Encoded Endonuclease, Chain A"/>
    <property type="match status" value="1"/>
</dbReference>
<gene>
    <name evidence="1" type="ORF">G3A50_22265</name>
</gene>
<evidence type="ECO:0000313" key="2">
    <source>
        <dbReference type="Proteomes" id="UP000464751"/>
    </source>
</evidence>
<organism evidence="1 2">
    <name type="scientific">Ancylobacter pratisalsi</name>
    <dbReference type="NCBI Taxonomy" id="1745854"/>
    <lineage>
        <taxon>Bacteria</taxon>
        <taxon>Pseudomonadati</taxon>
        <taxon>Pseudomonadota</taxon>
        <taxon>Alphaproteobacteria</taxon>
        <taxon>Hyphomicrobiales</taxon>
        <taxon>Xanthobacteraceae</taxon>
        <taxon>Ancylobacter</taxon>
    </lineage>
</organism>
<accession>A0A6P1YWR1</accession>
<dbReference type="GO" id="GO:0004519">
    <property type="term" value="F:endonuclease activity"/>
    <property type="evidence" value="ECO:0007669"/>
    <property type="project" value="InterPro"/>
</dbReference>
<dbReference type="RefSeq" id="WP_163078349.1">
    <property type="nucleotide sequence ID" value="NZ_CP048631.1"/>
</dbReference>
<dbReference type="EMBL" id="CP048631">
    <property type="protein sequence ID" value="QIB36543.1"/>
    <property type="molecule type" value="Genomic_DNA"/>
</dbReference>
<protein>
    <submittedName>
        <fullName evidence="1">Uncharacterized protein</fullName>
    </submittedName>
</protein>
<name>A0A6P1YWR1_9HYPH</name>
<proteinExistence type="predicted"/>
<reference evidence="1 2" key="1">
    <citation type="submission" date="2020-02" db="EMBL/GenBank/DDBJ databases">
        <authorList>
            <person name="Li G."/>
        </authorList>
    </citation>
    <scope>NUCLEOTIDE SEQUENCE [LARGE SCALE GENOMIC DNA]</scope>
    <source>
        <strain evidence="1 2">DSM 102029</strain>
        <plasmid evidence="2">plgm</plasmid>
    </source>
</reference>
<dbReference type="Proteomes" id="UP000464751">
    <property type="component" value="Plasmid pLGM"/>
</dbReference>